<feature type="signal peptide" evidence="2">
    <location>
        <begin position="1"/>
        <end position="29"/>
    </location>
</feature>
<evidence type="ECO:0000259" key="3">
    <source>
        <dbReference type="Pfam" id="PF12849"/>
    </source>
</evidence>
<evidence type="ECO:0000256" key="1">
    <source>
        <dbReference type="ARBA" id="ARBA00022729"/>
    </source>
</evidence>
<dbReference type="EMBL" id="JACGZW010000008">
    <property type="protein sequence ID" value="MBB1156321.1"/>
    <property type="molecule type" value="Genomic_DNA"/>
</dbReference>
<proteinExistence type="predicted"/>
<protein>
    <submittedName>
        <fullName evidence="4">Substrate-binding domain-containing protein</fullName>
    </submittedName>
</protein>
<feature type="chain" id="PRO_5030606466" evidence="2">
    <location>
        <begin position="30"/>
        <end position="359"/>
    </location>
</feature>
<dbReference type="RefSeq" id="WP_182893269.1">
    <property type="nucleotide sequence ID" value="NZ_JACGZW010000008.1"/>
</dbReference>
<comment type="caution">
    <text evidence="4">The sequence shown here is derived from an EMBL/GenBank/DDBJ whole genome shotgun (WGS) entry which is preliminary data.</text>
</comment>
<dbReference type="Pfam" id="PF12849">
    <property type="entry name" value="PBP_like_2"/>
    <property type="match status" value="1"/>
</dbReference>
<dbReference type="SUPFAM" id="SSF53850">
    <property type="entry name" value="Periplasmic binding protein-like II"/>
    <property type="match status" value="1"/>
</dbReference>
<organism evidence="4 5">
    <name type="scientific">Amycolatopsis dendrobii</name>
    <dbReference type="NCBI Taxonomy" id="2760662"/>
    <lineage>
        <taxon>Bacteria</taxon>
        <taxon>Bacillati</taxon>
        <taxon>Actinomycetota</taxon>
        <taxon>Actinomycetes</taxon>
        <taxon>Pseudonocardiales</taxon>
        <taxon>Pseudonocardiaceae</taxon>
        <taxon>Amycolatopsis</taxon>
    </lineage>
</organism>
<dbReference type="Gene3D" id="3.40.190.10">
    <property type="entry name" value="Periplasmic binding protein-like II"/>
    <property type="match status" value="1"/>
</dbReference>
<reference evidence="4 5" key="1">
    <citation type="submission" date="2020-08" db="EMBL/GenBank/DDBJ databases">
        <title>Amycolatopsis sp. nov. DR6-1 isolated from Dendrobium heterocarpum.</title>
        <authorList>
            <person name="Tedsree N."/>
            <person name="Kuncharoen N."/>
            <person name="Likhitwitayawuid K."/>
            <person name="Tanasupawat S."/>
        </authorList>
    </citation>
    <scope>NUCLEOTIDE SEQUENCE [LARGE SCALE GENOMIC DNA]</scope>
    <source>
        <strain evidence="4 5">DR6-1</strain>
    </source>
</reference>
<accession>A0A7W3VZY5</accession>
<keyword evidence="5" id="KW-1185">Reference proteome</keyword>
<evidence type="ECO:0000313" key="4">
    <source>
        <dbReference type="EMBL" id="MBB1156321.1"/>
    </source>
</evidence>
<dbReference type="PANTHER" id="PTHR30570:SF1">
    <property type="entry name" value="PHOSPHATE-BINDING PROTEIN PSTS"/>
    <property type="match status" value="1"/>
</dbReference>
<feature type="domain" description="PBP" evidence="3">
    <location>
        <begin position="103"/>
        <end position="262"/>
    </location>
</feature>
<dbReference type="PANTHER" id="PTHR30570">
    <property type="entry name" value="PERIPLASMIC PHOSPHATE BINDING COMPONENT OF PHOSPHATE ABC TRANSPORTER"/>
    <property type="match status" value="1"/>
</dbReference>
<gene>
    <name evidence="4" type="ORF">H4281_24485</name>
</gene>
<dbReference type="InterPro" id="IPR024370">
    <property type="entry name" value="PBP_domain"/>
</dbReference>
<dbReference type="Proteomes" id="UP000526734">
    <property type="component" value="Unassembled WGS sequence"/>
</dbReference>
<evidence type="ECO:0000313" key="5">
    <source>
        <dbReference type="Proteomes" id="UP000526734"/>
    </source>
</evidence>
<name>A0A7W3VZY5_9PSEU</name>
<sequence>MRARTARFAGVSAAVAAGAALIFPGTAGAVPGPNQLPEVVAAVGSDTIADVTGAVFAAANGAAANSDPDNYVNVPPVLAGSQSFAVPGDVYDGGTSYTVSNPPPNGSSAGKTALANAAAAGSGSIDLARSSSPRSASDPSTFQYYAFAKDGVSWAASSTGAGAGVTLTLAQLRDIYSGAITNWNQVGGTNTPISVYLPQAGSGTLSFFTNTVLGFDPTTKPVTIKRFQENEGNTIPAGDQPSAIAPYSVAQWVAQGNGVVSDKRAGFFEGALTGAGSDSAPVSGSAPNFAPAFADGFLGARFVYYVLDTRSPSHDAALNAVGFDSSGPSPLCNGSLAGTLSQYGFKPLAPVNGVTCTLS</sequence>
<keyword evidence="1 2" id="KW-0732">Signal</keyword>
<dbReference type="AlphaFoldDB" id="A0A7W3VZY5"/>
<dbReference type="InterPro" id="IPR050811">
    <property type="entry name" value="Phosphate_ABC_transporter"/>
</dbReference>
<evidence type="ECO:0000256" key="2">
    <source>
        <dbReference type="SAM" id="SignalP"/>
    </source>
</evidence>